<name>A0A099KHU5_COLPS</name>
<dbReference type="Gene3D" id="3.90.1590.10">
    <property type="entry name" value="glutathione-dependent formaldehyde- activating enzyme (gfa)"/>
    <property type="match status" value="1"/>
</dbReference>
<evidence type="ECO:0000313" key="6">
    <source>
        <dbReference type="EMBL" id="KGJ89835.1"/>
    </source>
</evidence>
<reference evidence="6 7" key="1">
    <citation type="submission" date="2014-08" db="EMBL/GenBank/DDBJ databases">
        <title>Genomic and Phenotypic Diversity of Colwellia psychrerythraea strains from Disparate Marine Basins.</title>
        <authorList>
            <person name="Techtmann S.M."/>
            <person name="Stelling S.C."/>
            <person name="Utturkar S.M."/>
            <person name="Alshibli N."/>
            <person name="Harris A."/>
            <person name="Brown S.D."/>
            <person name="Hazen T.C."/>
        </authorList>
    </citation>
    <scope>NUCLEOTIDE SEQUENCE [LARGE SCALE GENOMIC DNA]</scope>
    <source>
        <strain evidence="6 7">GAB14E</strain>
    </source>
</reference>
<evidence type="ECO:0000256" key="3">
    <source>
        <dbReference type="ARBA" id="ARBA00022833"/>
    </source>
</evidence>
<dbReference type="InterPro" id="IPR006913">
    <property type="entry name" value="CENP-V/GFA"/>
</dbReference>
<dbReference type="AlphaFoldDB" id="A0A099KHU5"/>
<keyword evidence="2" id="KW-0479">Metal-binding</keyword>
<dbReference type="PANTHER" id="PTHR33337:SF40">
    <property type="entry name" value="CENP-V_GFA DOMAIN-CONTAINING PROTEIN-RELATED"/>
    <property type="match status" value="1"/>
</dbReference>
<evidence type="ECO:0000313" key="7">
    <source>
        <dbReference type="Proteomes" id="UP000029868"/>
    </source>
</evidence>
<dbReference type="PATRIC" id="fig|28229.3.peg.3635"/>
<gene>
    <name evidence="6" type="ORF">GAB14E_3713</name>
</gene>
<dbReference type="SUPFAM" id="SSF51316">
    <property type="entry name" value="Mss4-like"/>
    <property type="match status" value="1"/>
</dbReference>
<comment type="similarity">
    <text evidence="1">Belongs to the Gfa family.</text>
</comment>
<dbReference type="PANTHER" id="PTHR33337">
    <property type="entry name" value="GFA DOMAIN-CONTAINING PROTEIN"/>
    <property type="match status" value="1"/>
</dbReference>
<dbReference type="EMBL" id="JQEC01000051">
    <property type="protein sequence ID" value="KGJ89835.1"/>
    <property type="molecule type" value="Genomic_DNA"/>
</dbReference>
<dbReference type="OrthoDB" id="4188830at2"/>
<dbReference type="InterPro" id="IPR011057">
    <property type="entry name" value="Mss4-like_sf"/>
</dbReference>
<protein>
    <submittedName>
        <fullName evidence="6">Glutathione-dependent formaldehyde-activating GFA</fullName>
    </submittedName>
</protein>
<evidence type="ECO:0000256" key="4">
    <source>
        <dbReference type="ARBA" id="ARBA00023239"/>
    </source>
</evidence>
<dbReference type="RefSeq" id="WP_033083619.1">
    <property type="nucleotide sequence ID" value="NZ_JQEC01000051.1"/>
</dbReference>
<dbReference type="GO" id="GO:0016846">
    <property type="term" value="F:carbon-sulfur lyase activity"/>
    <property type="evidence" value="ECO:0007669"/>
    <property type="project" value="InterPro"/>
</dbReference>
<dbReference type="PROSITE" id="PS51891">
    <property type="entry name" value="CENP_V_GFA"/>
    <property type="match status" value="1"/>
</dbReference>
<proteinExistence type="inferred from homology"/>
<dbReference type="Proteomes" id="UP000029868">
    <property type="component" value="Unassembled WGS sequence"/>
</dbReference>
<evidence type="ECO:0000256" key="1">
    <source>
        <dbReference type="ARBA" id="ARBA00005495"/>
    </source>
</evidence>
<feature type="domain" description="CENP-V/GFA" evidence="5">
    <location>
        <begin position="5"/>
        <end position="116"/>
    </location>
</feature>
<sequence>MDNKISGSCLCGKVSSTVKGSFEKFYQCYCDRCQKKTGSAFASLMFTTPDKIEWHSGKDLIKRFDLPEANRFSNCFCTNCGSQVPYISRDGAFLIVPAGYVSGDPKIRPSANIFWEERPCWFEEGKSADTFKSYPD</sequence>
<organism evidence="6 7">
    <name type="scientific">Colwellia psychrerythraea</name>
    <name type="common">Vibrio psychroerythus</name>
    <dbReference type="NCBI Taxonomy" id="28229"/>
    <lineage>
        <taxon>Bacteria</taxon>
        <taxon>Pseudomonadati</taxon>
        <taxon>Pseudomonadota</taxon>
        <taxon>Gammaproteobacteria</taxon>
        <taxon>Alteromonadales</taxon>
        <taxon>Colwelliaceae</taxon>
        <taxon>Colwellia</taxon>
    </lineage>
</organism>
<dbReference type="GO" id="GO:0046872">
    <property type="term" value="F:metal ion binding"/>
    <property type="evidence" value="ECO:0007669"/>
    <property type="project" value="UniProtKB-KW"/>
</dbReference>
<evidence type="ECO:0000256" key="2">
    <source>
        <dbReference type="ARBA" id="ARBA00022723"/>
    </source>
</evidence>
<dbReference type="Pfam" id="PF04828">
    <property type="entry name" value="GFA"/>
    <property type="match status" value="1"/>
</dbReference>
<keyword evidence="3" id="KW-0862">Zinc</keyword>
<keyword evidence="4" id="KW-0456">Lyase</keyword>
<evidence type="ECO:0000259" key="5">
    <source>
        <dbReference type="PROSITE" id="PS51891"/>
    </source>
</evidence>
<accession>A0A099KHU5</accession>
<comment type="caution">
    <text evidence="6">The sequence shown here is derived from an EMBL/GenBank/DDBJ whole genome shotgun (WGS) entry which is preliminary data.</text>
</comment>